<dbReference type="RefSeq" id="WP_197921005.1">
    <property type="nucleotide sequence ID" value="NZ_CAWPTA010000007.1"/>
</dbReference>
<dbReference type="Pfam" id="PF00027">
    <property type="entry name" value="cNMP_binding"/>
    <property type="match status" value="1"/>
</dbReference>
<dbReference type="InterPro" id="IPR036390">
    <property type="entry name" value="WH_DNA-bd_sf"/>
</dbReference>
<dbReference type="PROSITE" id="PS51063">
    <property type="entry name" value="HTH_CRP_2"/>
    <property type="match status" value="1"/>
</dbReference>
<organism evidence="5 6">
    <name type="scientific">Aurantiacibacter sediminis</name>
    <dbReference type="NCBI Taxonomy" id="2793064"/>
    <lineage>
        <taxon>Bacteria</taxon>
        <taxon>Pseudomonadati</taxon>
        <taxon>Pseudomonadota</taxon>
        <taxon>Alphaproteobacteria</taxon>
        <taxon>Sphingomonadales</taxon>
        <taxon>Erythrobacteraceae</taxon>
        <taxon>Aurantiacibacter</taxon>
    </lineage>
</organism>
<evidence type="ECO:0000313" key="5">
    <source>
        <dbReference type="EMBL" id="MBH5322310.1"/>
    </source>
</evidence>
<dbReference type="EMBL" id="JAEANY010000002">
    <property type="protein sequence ID" value="MBH5322310.1"/>
    <property type="molecule type" value="Genomic_DNA"/>
</dbReference>
<gene>
    <name evidence="5" type="ORF">I5L03_06890</name>
</gene>
<evidence type="ECO:0000256" key="2">
    <source>
        <dbReference type="ARBA" id="ARBA00023125"/>
    </source>
</evidence>
<dbReference type="InterPro" id="IPR014710">
    <property type="entry name" value="RmlC-like_jellyroll"/>
</dbReference>
<dbReference type="Proteomes" id="UP000602442">
    <property type="component" value="Unassembled WGS sequence"/>
</dbReference>
<feature type="domain" description="HTH crp-type" evidence="4">
    <location>
        <begin position="165"/>
        <end position="239"/>
    </location>
</feature>
<dbReference type="InterPro" id="IPR036388">
    <property type="entry name" value="WH-like_DNA-bd_sf"/>
</dbReference>
<dbReference type="Gene3D" id="2.60.120.10">
    <property type="entry name" value="Jelly Rolls"/>
    <property type="match status" value="1"/>
</dbReference>
<dbReference type="SUPFAM" id="SSF51206">
    <property type="entry name" value="cAMP-binding domain-like"/>
    <property type="match status" value="1"/>
</dbReference>
<name>A0ABS0N2W4_9SPHN</name>
<keyword evidence="6" id="KW-1185">Reference proteome</keyword>
<dbReference type="Gene3D" id="1.10.10.10">
    <property type="entry name" value="Winged helix-like DNA-binding domain superfamily/Winged helix DNA-binding domain"/>
    <property type="match status" value="1"/>
</dbReference>
<keyword evidence="2" id="KW-0238">DNA-binding</keyword>
<dbReference type="InterPro" id="IPR000595">
    <property type="entry name" value="cNMP-bd_dom"/>
</dbReference>
<accession>A0ABS0N2W4</accession>
<dbReference type="InterPro" id="IPR018490">
    <property type="entry name" value="cNMP-bd_dom_sf"/>
</dbReference>
<protein>
    <submittedName>
        <fullName evidence="5">Crp/Fnr family transcriptional regulator</fullName>
    </submittedName>
</protein>
<dbReference type="SUPFAM" id="SSF46785">
    <property type="entry name" value="Winged helix' DNA-binding domain"/>
    <property type="match status" value="1"/>
</dbReference>
<sequence length="259" mass="29761">MVYSEQHSDGALLKGRTFDPDIEKFISTIRKRFDFSDAEAEKLSERITLTTTFDREEFLVREDERIHYSSLILDGYAARAKYNEDGSRQITQLQIPGDFVDLHSYPLEVLDHAIVALTPCTIAKLHHTDISELIDEDPRMARILWFSTMVDAAMHREWIQNIGSREGKARIAHLICEIHARSEVVGLADNGTFSFPLTQAQLGECLGFSQIHVNRLLRMLREEGYLTFKEKVVTIHKMEAFCDLANFDANYLYLSKRSS</sequence>
<evidence type="ECO:0000313" key="6">
    <source>
        <dbReference type="Proteomes" id="UP000602442"/>
    </source>
</evidence>
<proteinExistence type="predicted"/>
<comment type="caution">
    <text evidence="5">The sequence shown here is derived from an EMBL/GenBank/DDBJ whole genome shotgun (WGS) entry which is preliminary data.</text>
</comment>
<dbReference type="InterPro" id="IPR012318">
    <property type="entry name" value="HTH_CRP"/>
</dbReference>
<reference evidence="5 6" key="1">
    <citation type="submission" date="2020-11" db="EMBL/GenBank/DDBJ databases">
        <title>Erythrobacter sediminis sp. nov., a marine bacterium from a tidal flat of Garorim Bay.</title>
        <authorList>
            <person name="Kim D."/>
            <person name="Yoo Y."/>
            <person name="Kim J.-J."/>
        </authorList>
    </citation>
    <scope>NUCLEOTIDE SEQUENCE [LARGE SCALE GENOMIC DNA]</scope>
    <source>
        <strain evidence="5 6">JGD-13</strain>
    </source>
</reference>
<evidence type="ECO:0000256" key="3">
    <source>
        <dbReference type="ARBA" id="ARBA00023163"/>
    </source>
</evidence>
<dbReference type="Pfam" id="PF13545">
    <property type="entry name" value="HTH_Crp_2"/>
    <property type="match status" value="1"/>
</dbReference>
<evidence type="ECO:0000256" key="1">
    <source>
        <dbReference type="ARBA" id="ARBA00023015"/>
    </source>
</evidence>
<evidence type="ECO:0000259" key="4">
    <source>
        <dbReference type="PROSITE" id="PS51063"/>
    </source>
</evidence>
<keyword evidence="1" id="KW-0805">Transcription regulation</keyword>
<keyword evidence="3" id="KW-0804">Transcription</keyword>
<dbReference type="CDD" id="cd00038">
    <property type="entry name" value="CAP_ED"/>
    <property type="match status" value="1"/>
</dbReference>